<keyword evidence="3" id="KW-1185">Reference proteome</keyword>
<sequence>MRSYLLLTFFVGTIMERVVLDRFQHYVETNHLFPTTTYGFRPKFSTQDILLQIKEQVLDEASCVNQAVTKVLDLKGAFDNMTQQTVLYNLNHLNCGVTKYNNVRSFQEDQTTTIGIGYICIDTNKAPNKGTTQGSVISPMLF</sequence>
<dbReference type="Proteomes" id="UP000821853">
    <property type="component" value="Unassembled WGS sequence"/>
</dbReference>
<accession>A0A9J6GTL6</accession>
<evidence type="ECO:0000259" key="1">
    <source>
        <dbReference type="Pfam" id="PF00078"/>
    </source>
</evidence>
<dbReference type="OrthoDB" id="6507607at2759"/>
<organism evidence="2 3">
    <name type="scientific">Haemaphysalis longicornis</name>
    <name type="common">Bush tick</name>
    <dbReference type="NCBI Taxonomy" id="44386"/>
    <lineage>
        <taxon>Eukaryota</taxon>
        <taxon>Metazoa</taxon>
        <taxon>Ecdysozoa</taxon>
        <taxon>Arthropoda</taxon>
        <taxon>Chelicerata</taxon>
        <taxon>Arachnida</taxon>
        <taxon>Acari</taxon>
        <taxon>Parasitiformes</taxon>
        <taxon>Ixodida</taxon>
        <taxon>Ixodoidea</taxon>
        <taxon>Ixodidae</taxon>
        <taxon>Haemaphysalinae</taxon>
        <taxon>Haemaphysalis</taxon>
    </lineage>
</organism>
<reference evidence="2 3" key="1">
    <citation type="journal article" date="2020" name="Cell">
        <title>Large-Scale Comparative Analyses of Tick Genomes Elucidate Their Genetic Diversity and Vector Capacities.</title>
        <authorList>
            <consortium name="Tick Genome and Microbiome Consortium (TIGMIC)"/>
            <person name="Jia N."/>
            <person name="Wang J."/>
            <person name="Shi W."/>
            <person name="Du L."/>
            <person name="Sun Y."/>
            <person name="Zhan W."/>
            <person name="Jiang J.F."/>
            <person name="Wang Q."/>
            <person name="Zhang B."/>
            <person name="Ji P."/>
            <person name="Bell-Sakyi L."/>
            <person name="Cui X.M."/>
            <person name="Yuan T.T."/>
            <person name="Jiang B.G."/>
            <person name="Yang W.F."/>
            <person name="Lam T.T."/>
            <person name="Chang Q.C."/>
            <person name="Ding S.J."/>
            <person name="Wang X.J."/>
            <person name="Zhu J.G."/>
            <person name="Ruan X.D."/>
            <person name="Zhao L."/>
            <person name="Wei J.T."/>
            <person name="Ye R.Z."/>
            <person name="Que T.C."/>
            <person name="Du C.H."/>
            <person name="Zhou Y.H."/>
            <person name="Cheng J.X."/>
            <person name="Dai P.F."/>
            <person name="Guo W.B."/>
            <person name="Han X.H."/>
            <person name="Huang E.J."/>
            <person name="Li L.F."/>
            <person name="Wei W."/>
            <person name="Gao Y.C."/>
            <person name="Liu J.Z."/>
            <person name="Shao H.Z."/>
            <person name="Wang X."/>
            <person name="Wang C.C."/>
            <person name="Yang T.C."/>
            <person name="Huo Q.B."/>
            <person name="Li W."/>
            <person name="Chen H.Y."/>
            <person name="Chen S.E."/>
            <person name="Zhou L.G."/>
            <person name="Ni X.B."/>
            <person name="Tian J.H."/>
            <person name="Sheng Y."/>
            <person name="Liu T."/>
            <person name="Pan Y.S."/>
            <person name="Xia L.Y."/>
            <person name="Li J."/>
            <person name="Zhao F."/>
            <person name="Cao W.C."/>
        </authorList>
    </citation>
    <scope>NUCLEOTIDE SEQUENCE [LARGE SCALE GENOMIC DNA]</scope>
    <source>
        <strain evidence="2">HaeL-2018</strain>
    </source>
</reference>
<evidence type="ECO:0000313" key="2">
    <source>
        <dbReference type="EMBL" id="KAH9378845.1"/>
    </source>
</evidence>
<dbReference type="Pfam" id="PF00078">
    <property type="entry name" value="RVT_1"/>
    <property type="match status" value="1"/>
</dbReference>
<comment type="caution">
    <text evidence="2">The sequence shown here is derived from an EMBL/GenBank/DDBJ whole genome shotgun (WGS) entry which is preliminary data.</text>
</comment>
<evidence type="ECO:0000313" key="3">
    <source>
        <dbReference type="Proteomes" id="UP000821853"/>
    </source>
</evidence>
<proteinExistence type="predicted"/>
<dbReference type="InterPro" id="IPR000477">
    <property type="entry name" value="RT_dom"/>
</dbReference>
<dbReference type="EMBL" id="JABSTR010000009">
    <property type="protein sequence ID" value="KAH9378845.1"/>
    <property type="molecule type" value="Genomic_DNA"/>
</dbReference>
<dbReference type="VEuPathDB" id="VectorBase:HLOH_065333"/>
<name>A0A9J6GTL6_HAELO</name>
<dbReference type="OMA" id="VGTIMER"/>
<feature type="domain" description="Reverse transcriptase" evidence="1">
    <location>
        <begin position="11"/>
        <end position="142"/>
    </location>
</feature>
<gene>
    <name evidence="2" type="ORF">HPB48_023091</name>
</gene>
<dbReference type="AlphaFoldDB" id="A0A9J6GTL6"/>
<protein>
    <recommendedName>
        <fullName evidence="1">Reverse transcriptase domain-containing protein</fullName>
    </recommendedName>
</protein>